<feature type="region of interest" description="Disordered" evidence="1">
    <location>
        <begin position="159"/>
        <end position="179"/>
    </location>
</feature>
<accession>A0AAV6PFZ7</accession>
<evidence type="ECO:0000313" key="2">
    <source>
        <dbReference type="EMBL" id="KAG7459122.1"/>
    </source>
</evidence>
<name>A0AAV6PFZ7_SOLSE</name>
<evidence type="ECO:0000256" key="1">
    <source>
        <dbReference type="SAM" id="MobiDB-lite"/>
    </source>
</evidence>
<protein>
    <submittedName>
        <fullName evidence="2">Uncharacterized protein</fullName>
    </submittedName>
</protein>
<reference evidence="2 3" key="1">
    <citation type="journal article" date="2021" name="Sci. Rep.">
        <title>Chromosome anchoring in Senegalese sole (Solea senegalensis) reveals sex-associated markers and genome rearrangements in flatfish.</title>
        <authorList>
            <person name="Guerrero-Cozar I."/>
            <person name="Gomez-Garrido J."/>
            <person name="Berbel C."/>
            <person name="Martinez-Blanch J.F."/>
            <person name="Alioto T."/>
            <person name="Claros M.G."/>
            <person name="Gagnaire P.A."/>
            <person name="Manchado M."/>
        </authorList>
    </citation>
    <scope>NUCLEOTIDE SEQUENCE [LARGE SCALE GENOMIC DNA]</scope>
    <source>
        <strain evidence="2">Sse05_10M</strain>
    </source>
</reference>
<gene>
    <name evidence="2" type="ORF">JOB18_018970</name>
</gene>
<dbReference type="Proteomes" id="UP000693946">
    <property type="component" value="Unassembled WGS sequence"/>
</dbReference>
<evidence type="ECO:0000313" key="3">
    <source>
        <dbReference type="Proteomes" id="UP000693946"/>
    </source>
</evidence>
<feature type="non-terminal residue" evidence="2">
    <location>
        <position position="1"/>
    </location>
</feature>
<proteinExistence type="predicted"/>
<dbReference type="PANTHER" id="PTHR31025">
    <property type="entry name" value="SI:CH211-196P9.1-RELATED"/>
    <property type="match status" value="1"/>
</dbReference>
<dbReference type="PANTHER" id="PTHR31025:SF30">
    <property type="entry name" value="SI:DKEY-15H8.17"/>
    <property type="match status" value="1"/>
</dbReference>
<feature type="region of interest" description="Disordered" evidence="1">
    <location>
        <begin position="280"/>
        <end position="300"/>
    </location>
</feature>
<sequence>DKATILIQVCGGSTAARYCEITRSEFEADPNACGPPRTPERYDTAVADLQAENHQGVRGIKVAFLLQCNMSDSERTFLDVAIMEVLPELPAVNKNILEEHLQSIGVETYDDLRFVTEADLMTALRPVQARKLLSVWKRNYQTPENSSLSSVEASPTQLLSSLSVSPPSSSSTSSSSPRLDTQWENFEIPWTKIPEEVMHSLERGKRPGPKQRRQMIRIVVSEMMEKCPHVGKKHSTDVAKKMVAKYPKSLQDVIEGDIVGTGYHSLVKQLQNRIENVRRTSTPKIRKRKHQTDSDLTDESPLEERATMQDTYGCIKWNVKFLPLEETQQSQQQKMEKLKVMFQHSDANPEEVKRLMKSTFYTQRQHVNQGKSIKSLREEWPFWFDELGMSVHFKELTGIDLKETFTRNLDLKGKRLLDYMTTVCGKSNKFLQNYARLQRLRGPQSGCSDDVVEMILLLLSYFDEKEESMFFHVEDTCLAEEVQLEQVPLTPTLIVCGQSFYSSTRYMLSLDRNLTNTNISSFISALCLMFGSYYCFNIHYPSELASTLEFLQRCFFLINPEKGTKVENKNSKRRLNVNPRVLTLIQELSDHEWR</sequence>
<dbReference type="AlphaFoldDB" id="A0AAV6PFZ7"/>
<comment type="caution">
    <text evidence="2">The sequence shown here is derived from an EMBL/GenBank/DDBJ whole genome shotgun (WGS) entry which is preliminary data.</text>
</comment>
<dbReference type="EMBL" id="JAGKHQ010001259">
    <property type="protein sequence ID" value="KAG7459122.1"/>
    <property type="molecule type" value="Genomic_DNA"/>
</dbReference>
<keyword evidence="3" id="KW-1185">Reference proteome</keyword>
<organism evidence="2 3">
    <name type="scientific">Solea senegalensis</name>
    <name type="common">Senegalese sole</name>
    <dbReference type="NCBI Taxonomy" id="28829"/>
    <lineage>
        <taxon>Eukaryota</taxon>
        <taxon>Metazoa</taxon>
        <taxon>Chordata</taxon>
        <taxon>Craniata</taxon>
        <taxon>Vertebrata</taxon>
        <taxon>Euteleostomi</taxon>
        <taxon>Actinopterygii</taxon>
        <taxon>Neopterygii</taxon>
        <taxon>Teleostei</taxon>
        <taxon>Neoteleostei</taxon>
        <taxon>Acanthomorphata</taxon>
        <taxon>Carangaria</taxon>
        <taxon>Pleuronectiformes</taxon>
        <taxon>Pleuronectoidei</taxon>
        <taxon>Soleidae</taxon>
        <taxon>Solea</taxon>
    </lineage>
</organism>